<keyword evidence="2" id="KW-1185">Reference proteome</keyword>
<evidence type="ECO:0000313" key="1">
    <source>
        <dbReference type="EMBL" id="KIK54495.1"/>
    </source>
</evidence>
<dbReference type="HOGENOM" id="CLU_645710_0_0_1"/>
<dbReference type="EMBL" id="KN834815">
    <property type="protein sequence ID" value="KIK54495.1"/>
    <property type="molecule type" value="Genomic_DNA"/>
</dbReference>
<protein>
    <submittedName>
        <fullName evidence="1">Uncharacterized protein</fullName>
    </submittedName>
</protein>
<dbReference type="OrthoDB" id="3054891at2759"/>
<accession>A0A0D0AVI4</accession>
<evidence type="ECO:0000313" key="2">
    <source>
        <dbReference type="Proteomes" id="UP000053593"/>
    </source>
</evidence>
<gene>
    <name evidence="1" type="ORF">GYMLUDRAFT_249431</name>
</gene>
<proteinExistence type="predicted"/>
<sequence>MTIPGPQVGSFVVFSLDAVTMVEDFHNPSLTKACRELKMGKYVAYVSQLDQVISSPSSTPHVSAALHFVFQGPPPSKFDWVERIEPDMTIPVLPNASHPLGRPPINPGAALPWKKCSISPLIATWAKVFPTVSGSKLTHMARPEEQRRVLSAIQADVHRWNTMGRGKVPSTPLRSRRPSVRSKLKSDRDAFEIWKEGLPPFSIHTMEISDDGDDSASFYTARSCQSPGDDDLLEYVSSASKNFTFRKLDALRSLAVNVGRHKAEMEPIVKIFSDLSTVNKLCPPQQYFLERDLLQKSLNPPFRGIEISEADETKKLYNSWSSTRDPGELEILDFPKIFSLARAPW</sequence>
<dbReference type="Proteomes" id="UP000053593">
    <property type="component" value="Unassembled WGS sequence"/>
</dbReference>
<name>A0A0D0AVI4_9AGAR</name>
<dbReference type="AlphaFoldDB" id="A0A0D0AVI4"/>
<reference evidence="1 2" key="1">
    <citation type="submission" date="2014-04" db="EMBL/GenBank/DDBJ databases">
        <title>Evolutionary Origins and Diversification of the Mycorrhizal Mutualists.</title>
        <authorList>
            <consortium name="DOE Joint Genome Institute"/>
            <consortium name="Mycorrhizal Genomics Consortium"/>
            <person name="Kohler A."/>
            <person name="Kuo A."/>
            <person name="Nagy L.G."/>
            <person name="Floudas D."/>
            <person name="Copeland A."/>
            <person name="Barry K.W."/>
            <person name="Cichocki N."/>
            <person name="Veneault-Fourrey C."/>
            <person name="LaButti K."/>
            <person name="Lindquist E.A."/>
            <person name="Lipzen A."/>
            <person name="Lundell T."/>
            <person name="Morin E."/>
            <person name="Murat C."/>
            <person name="Riley R."/>
            <person name="Ohm R."/>
            <person name="Sun H."/>
            <person name="Tunlid A."/>
            <person name="Henrissat B."/>
            <person name="Grigoriev I.V."/>
            <person name="Hibbett D.S."/>
            <person name="Martin F."/>
        </authorList>
    </citation>
    <scope>NUCLEOTIDE SEQUENCE [LARGE SCALE GENOMIC DNA]</scope>
    <source>
        <strain evidence="1 2">FD-317 M1</strain>
    </source>
</reference>
<organism evidence="1 2">
    <name type="scientific">Collybiopsis luxurians FD-317 M1</name>
    <dbReference type="NCBI Taxonomy" id="944289"/>
    <lineage>
        <taxon>Eukaryota</taxon>
        <taxon>Fungi</taxon>
        <taxon>Dikarya</taxon>
        <taxon>Basidiomycota</taxon>
        <taxon>Agaricomycotina</taxon>
        <taxon>Agaricomycetes</taxon>
        <taxon>Agaricomycetidae</taxon>
        <taxon>Agaricales</taxon>
        <taxon>Marasmiineae</taxon>
        <taxon>Omphalotaceae</taxon>
        <taxon>Collybiopsis</taxon>
        <taxon>Collybiopsis luxurians</taxon>
    </lineage>
</organism>